<gene>
    <name evidence="1" type="ORF">SAMN05421753_11129</name>
</gene>
<dbReference type="AlphaFoldDB" id="A0A1I3JVW5"/>
<reference evidence="2" key="1">
    <citation type="submission" date="2016-10" db="EMBL/GenBank/DDBJ databases">
        <authorList>
            <person name="Varghese N."/>
            <person name="Submissions S."/>
        </authorList>
    </citation>
    <scope>NUCLEOTIDE SEQUENCE [LARGE SCALE GENOMIC DNA]</scope>
    <source>
        <strain evidence="2">DSM 26348</strain>
    </source>
</reference>
<dbReference type="OrthoDB" id="7652114at2"/>
<dbReference type="Pfam" id="PF19883">
    <property type="entry name" value="DUF6356"/>
    <property type="match status" value="1"/>
</dbReference>
<dbReference type="InterPro" id="IPR045936">
    <property type="entry name" value="DUF6356"/>
</dbReference>
<dbReference type="STRING" id="1576369.SAMN05421753_11129"/>
<accession>A0A1I3JVW5</accession>
<organism evidence="1 2">
    <name type="scientific">Planctomicrobium piriforme</name>
    <dbReference type="NCBI Taxonomy" id="1576369"/>
    <lineage>
        <taxon>Bacteria</taxon>
        <taxon>Pseudomonadati</taxon>
        <taxon>Planctomycetota</taxon>
        <taxon>Planctomycetia</taxon>
        <taxon>Planctomycetales</taxon>
        <taxon>Planctomycetaceae</taxon>
        <taxon>Planctomicrobium</taxon>
    </lineage>
</organism>
<protein>
    <submittedName>
        <fullName evidence="1">Uncharacterized protein</fullName>
    </submittedName>
</protein>
<name>A0A1I3JVW5_9PLAN</name>
<sequence length="134" mass="15043">MNHLAEVNMTYAQHWSMATKNSGKLSIASCVLFVHACLPFLFERTASRILRSVEHSLPKAGTRILVRFNTKHREDPEGRSWRVLENGVETLAHVVSIAIPCETIREEVAGEVKYHFLCNGKVVWDGQNAKVVAS</sequence>
<dbReference type="RefSeq" id="WP_092051454.1">
    <property type="nucleotide sequence ID" value="NZ_FOQD01000011.1"/>
</dbReference>
<evidence type="ECO:0000313" key="2">
    <source>
        <dbReference type="Proteomes" id="UP000199518"/>
    </source>
</evidence>
<proteinExistence type="predicted"/>
<dbReference type="EMBL" id="FOQD01000011">
    <property type="protein sequence ID" value="SFI64324.1"/>
    <property type="molecule type" value="Genomic_DNA"/>
</dbReference>
<dbReference type="Proteomes" id="UP000199518">
    <property type="component" value="Unassembled WGS sequence"/>
</dbReference>
<keyword evidence="2" id="KW-1185">Reference proteome</keyword>
<evidence type="ECO:0000313" key="1">
    <source>
        <dbReference type="EMBL" id="SFI64324.1"/>
    </source>
</evidence>